<evidence type="ECO:0000256" key="1">
    <source>
        <dbReference type="ARBA" id="ARBA00023125"/>
    </source>
</evidence>
<dbReference type="InterPro" id="IPR050109">
    <property type="entry name" value="HTH-type_TetR-like_transc_reg"/>
</dbReference>
<dbReference type="Proteomes" id="UP001208017">
    <property type="component" value="Unassembled WGS sequence"/>
</dbReference>
<dbReference type="PROSITE" id="PS01081">
    <property type="entry name" value="HTH_TETR_1"/>
    <property type="match status" value="1"/>
</dbReference>
<name>A0ABT3X4V1_9BACL</name>
<evidence type="ECO:0000259" key="3">
    <source>
        <dbReference type="PROSITE" id="PS50977"/>
    </source>
</evidence>
<keyword evidence="5" id="KW-1185">Reference proteome</keyword>
<feature type="domain" description="HTH tetR-type" evidence="3">
    <location>
        <begin position="1"/>
        <end position="55"/>
    </location>
</feature>
<organism evidence="4 5">
    <name type="scientific">Tumebacillus lacus</name>
    <dbReference type="NCBI Taxonomy" id="2995335"/>
    <lineage>
        <taxon>Bacteria</taxon>
        <taxon>Bacillati</taxon>
        <taxon>Bacillota</taxon>
        <taxon>Bacilli</taxon>
        <taxon>Bacillales</taxon>
        <taxon>Alicyclobacillaceae</taxon>
        <taxon>Tumebacillus</taxon>
    </lineage>
</organism>
<protein>
    <submittedName>
        <fullName evidence="4">TetR/AcrR family transcriptional regulator</fullName>
    </submittedName>
</protein>
<evidence type="ECO:0000313" key="4">
    <source>
        <dbReference type="EMBL" id="MCX7570998.1"/>
    </source>
</evidence>
<accession>A0ABT3X4V1</accession>
<dbReference type="InterPro" id="IPR036271">
    <property type="entry name" value="Tet_transcr_reg_TetR-rel_C_sf"/>
</dbReference>
<dbReference type="PRINTS" id="PR00455">
    <property type="entry name" value="HTHTETR"/>
</dbReference>
<comment type="caution">
    <text evidence="4">The sequence shown here is derived from an EMBL/GenBank/DDBJ whole genome shotgun (WGS) entry which is preliminary data.</text>
</comment>
<dbReference type="SUPFAM" id="SSF46689">
    <property type="entry name" value="Homeodomain-like"/>
    <property type="match status" value="1"/>
</dbReference>
<evidence type="ECO:0000256" key="2">
    <source>
        <dbReference type="PROSITE-ProRule" id="PRU00335"/>
    </source>
</evidence>
<dbReference type="PANTHER" id="PTHR30055:SF226">
    <property type="entry name" value="HTH-TYPE TRANSCRIPTIONAL REGULATOR PKSA"/>
    <property type="match status" value="1"/>
</dbReference>
<sequence>MFRAALAEFVEYGYDLASTNRIVEQAGISKGVLFKYFSNKEGLFRYVCERGAQEMERAFDLAPEELPDDFFEALKVLAWREIEFSQGEPEIYRFFQRIAENMAHPVHQGVIATIASSTQGLYLSIMSRLNVSQLRPDVPYETILHYFKWVMEGAKKHLFAVEPPPRDVTLLRAYQERAMEQFDVYFELVKHGIYRR</sequence>
<evidence type="ECO:0000313" key="5">
    <source>
        <dbReference type="Proteomes" id="UP001208017"/>
    </source>
</evidence>
<reference evidence="4 5" key="1">
    <citation type="submission" date="2022-11" db="EMBL/GenBank/DDBJ databases">
        <title>Study of microbial diversity in lake waters.</title>
        <authorList>
            <person name="Zhang J."/>
        </authorList>
    </citation>
    <scope>NUCLEOTIDE SEQUENCE [LARGE SCALE GENOMIC DNA]</scope>
    <source>
        <strain evidence="4 5">DT12</strain>
    </source>
</reference>
<dbReference type="InterPro" id="IPR001647">
    <property type="entry name" value="HTH_TetR"/>
</dbReference>
<dbReference type="Gene3D" id="1.10.10.60">
    <property type="entry name" value="Homeodomain-like"/>
    <property type="match status" value="1"/>
</dbReference>
<dbReference type="EMBL" id="JAPMLT010000008">
    <property type="protein sequence ID" value="MCX7570998.1"/>
    <property type="molecule type" value="Genomic_DNA"/>
</dbReference>
<gene>
    <name evidence="4" type="ORF">OS242_13695</name>
</gene>
<dbReference type="SUPFAM" id="SSF48498">
    <property type="entry name" value="Tetracyclin repressor-like, C-terminal domain"/>
    <property type="match status" value="1"/>
</dbReference>
<dbReference type="PROSITE" id="PS50977">
    <property type="entry name" value="HTH_TETR_2"/>
    <property type="match status" value="1"/>
</dbReference>
<dbReference type="InterPro" id="IPR009057">
    <property type="entry name" value="Homeodomain-like_sf"/>
</dbReference>
<dbReference type="PANTHER" id="PTHR30055">
    <property type="entry name" value="HTH-TYPE TRANSCRIPTIONAL REGULATOR RUTR"/>
    <property type="match status" value="1"/>
</dbReference>
<keyword evidence="1 2" id="KW-0238">DNA-binding</keyword>
<feature type="DNA-binding region" description="H-T-H motif" evidence="2">
    <location>
        <begin position="18"/>
        <end position="37"/>
    </location>
</feature>
<proteinExistence type="predicted"/>
<dbReference type="InterPro" id="IPR023772">
    <property type="entry name" value="DNA-bd_HTH_TetR-type_CS"/>
</dbReference>
<dbReference type="Pfam" id="PF00440">
    <property type="entry name" value="TetR_N"/>
    <property type="match status" value="1"/>
</dbReference>
<dbReference type="Gene3D" id="1.10.357.10">
    <property type="entry name" value="Tetracycline Repressor, domain 2"/>
    <property type="match status" value="1"/>
</dbReference>